<dbReference type="Pfam" id="PF08401">
    <property type="entry name" value="ArdcN"/>
    <property type="match status" value="1"/>
</dbReference>
<evidence type="ECO:0000313" key="3">
    <source>
        <dbReference type="Proteomes" id="UP000281261"/>
    </source>
</evidence>
<comment type="caution">
    <text evidence="2">The sequence shown here is derived from an EMBL/GenBank/DDBJ whole genome shotgun (WGS) entry which is preliminary data.</text>
</comment>
<accession>A0A420ZBC6</accession>
<feature type="domain" description="N-terminal" evidence="1">
    <location>
        <begin position="12"/>
        <end position="117"/>
    </location>
</feature>
<evidence type="ECO:0000313" key="2">
    <source>
        <dbReference type="EMBL" id="RLC36150.1"/>
    </source>
</evidence>
<organism evidence="2 3">
    <name type="scientific">candidate division Kazan bacterium</name>
    <dbReference type="NCBI Taxonomy" id="2202143"/>
    <lineage>
        <taxon>Bacteria</taxon>
        <taxon>Bacteria division Kazan-3B-28</taxon>
    </lineage>
</organism>
<dbReference type="AlphaFoldDB" id="A0A420ZBC6"/>
<protein>
    <recommendedName>
        <fullName evidence="1">N-terminal domain-containing protein</fullName>
    </recommendedName>
</protein>
<dbReference type="GO" id="GO:0003697">
    <property type="term" value="F:single-stranded DNA binding"/>
    <property type="evidence" value="ECO:0007669"/>
    <property type="project" value="InterPro"/>
</dbReference>
<dbReference type="Proteomes" id="UP000281261">
    <property type="component" value="Unassembled WGS sequence"/>
</dbReference>
<evidence type="ECO:0000259" key="1">
    <source>
        <dbReference type="Pfam" id="PF08401"/>
    </source>
</evidence>
<gene>
    <name evidence="2" type="ORF">DRH29_05145</name>
</gene>
<reference evidence="2 3" key="1">
    <citation type="submission" date="2018-06" db="EMBL/GenBank/DDBJ databases">
        <title>Extensive metabolic versatility and redundancy in microbially diverse, dynamic hydrothermal sediments.</title>
        <authorList>
            <person name="Dombrowski N."/>
            <person name="Teske A."/>
            <person name="Baker B.J."/>
        </authorList>
    </citation>
    <scope>NUCLEOTIDE SEQUENCE [LARGE SCALE GENOMIC DNA]</scope>
    <source>
        <strain evidence="2">B79_G16</strain>
    </source>
</reference>
<sequence>MKAAELTKKCREITAELVQAVKKANNDEQILNYLEFCSRFHNYSLHNRFLIWAFMPDARFVAGFRTWARMGRHVKKGEKGIPIFAPMTIKVKKDKTDREDETQETLEDSQPEVITRFKVVYVWDVSQTEGDPLPEAPDVMAVYGNADSLLLALETVVTAKGIELAYVEDLGKAAGVSSKGRIEILSSLDTAQRFSVLAHEFAHELLHGHWERAILSRKVKELEAEATAYVVLRHFGLQCKAPEYLALYRVEEVDIMGSLDRIVSTASGIIQAIEANLTKASEPDEDPGGYGDIGRWRRAVGC</sequence>
<proteinExistence type="predicted"/>
<dbReference type="EMBL" id="QMNG01000080">
    <property type="protein sequence ID" value="RLC36150.1"/>
    <property type="molecule type" value="Genomic_DNA"/>
</dbReference>
<name>A0A420ZBC6_UNCK3</name>
<dbReference type="InterPro" id="IPR013610">
    <property type="entry name" value="ArdC_N"/>
</dbReference>